<dbReference type="EMBL" id="JADQTO010000010">
    <property type="protein sequence ID" value="MBG0564091.1"/>
    <property type="molecule type" value="Genomic_DNA"/>
</dbReference>
<feature type="transmembrane region" description="Helical" evidence="1">
    <location>
        <begin position="148"/>
        <end position="169"/>
    </location>
</feature>
<sequence length="322" mass="33063">MAGVTEADLDRMVGRLFLDTRRQRSAFWVLLVLAAIIATAGVVADSDATVIGAMIVAPLMTPILGTGFGLVLADRRRILASALLVVSGAVLVVLIGFGLGLLVAGPVVADTNSQVAGRVHPELIDLVAALATGAVGAFALVRSDVSDTLPGVAIAISLVPPLAVVGLTLESGAPRQSAGALLLFATNVAAIIATATAVLIGYRVRYAAIRAGRPVGRLRPLTLAVVGLVVVLVAIPLTLSSAQVFRDQAIVSAAQPVAERWARSRSWDVVNVTVQQGVLRVTAAGPPPPADDTSLRQALDDAGLADVPVRLSLVYGEARDLP</sequence>
<feature type="transmembrane region" description="Helical" evidence="1">
    <location>
        <begin position="181"/>
        <end position="200"/>
    </location>
</feature>
<keyword evidence="1" id="KW-0812">Transmembrane</keyword>
<keyword evidence="3" id="KW-1185">Reference proteome</keyword>
<dbReference type="Pfam" id="PF04087">
    <property type="entry name" value="DUF389"/>
    <property type="match status" value="1"/>
</dbReference>
<feature type="transmembrane region" description="Helical" evidence="1">
    <location>
        <begin position="50"/>
        <end position="72"/>
    </location>
</feature>
<name>A0A931G0I1_9ACTN</name>
<keyword evidence="1" id="KW-1133">Transmembrane helix</keyword>
<feature type="transmembrane region" description="Helical" evidence="1">
    <location>
        <begin position="221"/>
        <end position="239"/>
    </location>
</feature>
<dbReference type="InterPro" id="IPR005240">
    <property type="entry name" value="DUF389"/>
</dbReference>
<feature type="transmembrane region" description="Helical" evidence="1">
    <location>
        <begin position="79"/>
        <end position="103"/>
    </location>
</feature>
<dbReference type="PANTHER" id="PTHR20992">
    <property type="entry name" value="AT15442P-RELATED"/>
    <property type="match status" value="1"/>
</dbReference>
<gene>
    <name evidence="2" type="ORF">I4J89_21850</name>
</gene>
<reference evidence="2" key="1">
    <citation type="submission" date="2020-11" db="EMBL/GenBank/DDBJ databases">
        <title>Isolation and identification of active actinomycetes.</title>
        <authorList>
            <person name="Sun X."/>
        </authorList>
    </citation>
    <scope>NUCLEOTIDE SEQUENCE</scope>
    <source>
        <strain evidence="2">NEAU-A11</strain>
    </source>
</reference>
<dbReference type="AlphaFoldDB" id="A0A931G0I1"/>
<protein>
    <submittedName>
        <fullName evidence="2">DUF389 domain-containing protein</fullName>
    </submittedName>
</protein>
<feature type="transmembrane region" description="Helical" evidence="1">
    <location>
        <begin position="25"/>
        <end position="44"/>
    </location>
</feature>
<evidence type="ECO:0000313" key="3">
    <source>
        <dbReference type="Proteomes" id="UP000598146"/>
    </source>
</evidence>
<accession>A0A931G0I1</accession>
<dbReference type="Proteomes" id="UP000598146">
    <property type="component" value="Unassembled WGS sequence"/>
</dbReference>
<dbReference type="RefSeq" id="WP_196415881.1">
    <property type="nucleotide sequence ID" value="NZ_JADQTO010000010.1"/>
</dbReference>
<dbReference type="PANTHER" id="PTHR20992:SF9">
    <property type="entry name" value="AT15442P-RELATED"/>
    <property type="match status" value="1"/>
</dbReference>
<keyword evidence="1" id="KW-0472">Membrane</keyword>
<comment type="caution">
    <text evidence="2">The sequence shown here is derived from an EMBL/GenBank/DDBJ whole genome shotgun (WGS) entry which is preliminary data.</text>
</comment>
<feature type="transmembrane region" description="Helical" evidence="1">
    <location>
        <begin position="123"/>
        <end position="141"/>
    </location>
</feature>
<evidence type="ECO:0000313" key="2">
    <source>
        <dbReference type="EMBL" id="MBG0564091.1"/>
    </source>
</evidence>
<evidence type="ECO:0000256" key="1">
    <source>
        <dbReference type="SAM" id="Phobius"/>
    </source>
</evidence>
<proteinExistence type="predicted"/>
<organism evidence="2 3">
    <name type="scientific">Actinoplanes aureus</name>
    <dbReference type="NCBI Taxonomy" id="2792083"/>
    <lineage>
        <taxon>Bacteria</taxon>
        <taxon>Bacillati</taxon>
        <taxon>Actinomycetota</taxon>
        <taxon>Actinomycetes</taxon>
        <taxon>Micromonosporales</taxon>
        <taxon>Micromonosporaceae</taxon>
        <taxon>Actinoplanes</taxon>
    </lineage>
</organism>